<comment type="caution">
    <text evidence="2">The sequence shown here is derived from an EMBL/GenBank/DDBJ whole genome shotgun (WGS) entry which is preliminary data.</text>
</comment>
<dbReference type="Proteomes" id="UP001500212">
    <property type="component" value="Unassembled WGS sequence"/>
</dbReference>
<keyword evidence="3" id="KW-1185">Reference proteome</keyword>
<accession>A0ABP8TEV9</accession>
<reference evidence="3" key="1">
    <citation type="journal article" date="2019" name="Int. J. Syst. Evol. Microbiol.">
        <title>The Global Catalogue of Microorganisms (GCM) 10K type strain sequencing project: providing services to taxonomists for standard genome sequencing and annotation.</title>
        <authorList>
            <consortium name="The Broad Institute Genomics Platform"/>
            <consortium name="The Broad Institute Genome Sequencing Center for Infectious Disease"/>
            <person name="Wu L."/>
            <person name="Ma J."/>
        </authorList>
    </citation>
    <scope>NUCLEOTIDE SEQUENCE [LARGE SCALE GENOMIC DNA]</scope>
    <source>
        <strain evidence="3">JCM 17938</strain>
    </source>
</reference>
<evidence type="ECO:0000313" key="2">
    <source>
        <dbReference type="EMBL" id="GAA4604389.1"/>
    </source>
</evidence>
<name>A0ABP8TEV9_9ACTN</name>
<organism evidence="2 3">
    <name type="scientific">Actinoallomurus liliacearum</name>
    <dbReference type="NCBI Taxonomy" id="1080073"/>
    <lineage>
        <taxon>Bacteria</taxon>
        <taxon>Bacillati</taxon>
        <taxon>Actinomycetota</taxon>
        <taxon>Actinomycetes</taxon>
        <taxon>Streptosporangiales</taxon>
        <taxon>Thermomonosporaceae</taxon>
        <taxon>Actinoallomurus</taxon>
    </lineage>
</organism>
<feature type="region of interest" description="Disordered" evidence="1">
    <location>
        <begin position="86"/>
        <end position="105"/>
    </location>
</feature>
<evidence type="ECO:0000256" key="1">
    <source>
        <dbReference type="SAM" id="MobiDB-lite"/>
    </source>
</evidence>
<proteinExistence type="predicted"/>
<sequence>MSGDTQVISISTALAWQGMALLRQVLRARAALVLEQARQATIRSALASLPLGTDLIHHPGDGGSWGIRTCDTRWPCQRTGVETVAPQRYHPGSRAERIRQVPHAS</sequence>
<protein>
    <submittedName>
        <fullName evidence="2">Uncharacterized protein</fullName>
    </submittedName>
</protein>
<dbReference type="EMBL" id="BAABHJ010000004">
    <property type="protein sequence ID" value="GAA4604389.1"/>
    <property type="molecule type" value="Genomic_DNA"/>
</dbReference>
<dbReference type="RefSeq" id="WP_345350403.1">
    <property type="nucleotide sequence ID" value="NZ_BAABHJ010000004.1"/>
</dbReference>
<gene>
    <name evidence="2" type="ORF">GCM10023195_14910</name>
</gene>
<evidence type="ECO:0000313" key="3">
    <source>
        <dbReference type="Proteomes" id="UP001500212"/>
    </source>
</evidence>